<dbReference type="AlphaFoldDB" id="A0A4S2D2N7"/>
<evidence type="ECO:0000313" key="1">
    <source>
        <dbReference type="EMBL" id="TGY35242.1"/>
    </source>
</evidence>
<proteinExistence type="predicted"/>
<protein>
    <submittedName>
        <fullName evidence="1">Uncharacterized protein</fullName>
    </submittedName>
</protein>
<sequence>MTTPQPATKQPHRQFNRPALPVGVVTVQADLQRVAERTLAKVKEVRRARGCGTAVFAAPDGRVFALRSESVSADTMLQGNPGWLICEYAGRHSTGTAAPCPALGDIAEDLAFHFASIGRELKDIPEQLDLWGFHGAFAEALCQLAKVHRNRRQYMAAAWLR</sequence>
<dbReference type="Proteomes" id="UP000306631">
    <property type="component" value="Unassembled WGS sequence"/>
</dbReference>
<gene>
    <name evidence="1" type="ORF">E5352_05850</name>
</gene>
<organism evidence="1 2">
    <name type="scientific">Stenotrophomonas maltophilia</name>
    <name type="common">Pseudomonas maltophilia</name>
    <name type="synonym">Xanthomonas maltophilia</name>
    <dbReference type="NCBI Taxonomy" id="40324"/>
    <lineage>
        <taxon>Bacteria</taxon>
        <taxon>Pseudomonadati</taxon>
        <taxon>Pseudomonadota</taxon>
        <taxon>Gammaproteobacteria</taxon>
        <taxon>Lysobacterales</taxon>
        <taxon>Lysobacteraceae</taxon>
        <taxon>Stenotrophomonas</taxon>
        <taxon>Stenotrophomonas maltophilia group</taxon>
    </lineage>
</organism>
<accession>A0A4S2D2N7</accession>
<name>A0A4S2D2N7_STEMA</name>
<reference evidence="1 2" key="1">
    <citation type="submission" date="2019-04" db="EMBL/GenBank/DDBJ databases">
        <title>Microbes associate with the intestines of laboratory mice.</title>
        <authorList>
            <person name="Navarre W."/>
            <person name="Wong E."/>
            <person name="Huang K."/>
            <person name="Tropini C."/>
            <person name="Ng K."/>
            <person name="Yu B."/>
        </authorList>
    </citation>
    <scope>NUCLEOTIDE SEQUENCE [LARGE SCALE GENOMIC DNA]</scope>
    <source>
        <strain evidence="1 2">NM62_B4-13</strain>
    </source>
</reference>
<dbReference type="EMBL" id="SRYW01000004">
    <property type="protein sequence ID" value="TGY35242.1"/>
    <property type="molecule type" value="Genomic_DNA"/>
</dbReference>
<dbReference type="RefSeq" id="WP_136003897.1">
    <property type="nucleotide sequence ID" value="NZ_SRYW01000004.1"/>
</dbReference>
<comment type="caution">
    <text evidence="1">The sequence shown here is derived from an EMBL/GenBank/DDBJ whole genome shotgun (WGS) entry which is preliminary data.</text>
</comment>
<evidence type="ECO:0000313" key="2">
    <source>
        <dbReference type="Proteomes" id="UP000306631"/>
    </source>
</evidence>